<proteinExistence type="predicted"/>
<feature type="signal peptide" evidence="3">
    <location>
        <begin position="1"/>
        <end position="43"/>
    </location>
</feature>
<protein>
    <recommendedName>
        <fullName evidence="4">G5 domain-containing protein</fullName>
    </recommendedName>
</protein>
<organism evidence="5 6">
    <name type="scientific">Microbacterium testaceum</name>
    <name type="common">Aureobacterium testaceum</name>
    <name type="synonym">Brevibacterium testaceum</name>
    <dbReference type="NCBI Taxonomy" id="2033"/>
    <lineage>
        <taxon>Bacteria</taxon>
        <taxon>Bacillati</taxon>
        <taxon>Actinomycetota</taxon>
        <taxon>Actinomycetes</taxon>
        <taxon>Micrococcales</taxon>
        <taxon>Microbacteriaceae</taxon>
        <taxon>Microbacterium</taxon>
    </lineage>
</organism>
<dbReference type="EMBL" id="BJML01000001">
    <property type="protein sequence ID" value="GEB44896.1"/>
    <property type="molecule type" value="Genomic_DNA"/>
</dbReference>
<feature type="domain" description="G5" evidence="4">
    <location>
        <begin position="67"/>
        <end position="147"/>
    </location>
</feature>
<dbReference type="Proteomes" id="UP000319525">
    <property type="component" value="Unassembled WGS sequence"/>
</dbReference>
<dbReference type="Gene3D" id="2.20.230.10">
    <property type="entry name" value="Resuscitation-promoting factor rpfb"/>
    <property type="match status" value="1"/>
</dbReference>
<evidence type="ECO:0000313" key="5">
    <source>
        <dbReference type="EMBL" id="GEB44896.1"/>
    </source>
</evidence>
<evidence type="ECO:0000313" key="6">
    <source>
        <dbReference type="Proteomes" id="UP000319525"/>
    </source>
</evidence>
<dbReference type="SMART" id="SM01208">
    <property type="entry name" value="G5"/>
    <property type="match status" value="1"/>
</dbReference>
<keyword evidence="1 3" id="KW-0732">Signal</keyword>
<accession>A0A4Y3QHW7</accession>
<evidence type="ECO:0000256" key="3">
    <source>
        <dbReference type="SAM" id="SignalP"/>
    </source>
</evidence>
<feature type="chain" id="PRO_5021362094" description="G5 domain-containing protein" evidence="3">
    <location>
        <begin position="44"/>
        <end position="220"/>
    </location>
</feature>
<evidence type="ECO:0000256" key="2">
    <source>
        <dbReference type="SAM" id="MobiDB-lite"/>
    </source>
</evidence>
<dbReference type="Pfam" id="PF07501">
    <property type="entry name" value="G5"/>
    <property type="match status" value="1"/>
</dbReference>
<gene>
    <name evidence="5" type="ORF">MTE01_08410</name>
</gene>
<feature type="compositionally biased region" description="Low complexity" evidence="2">
    <location>
        <begin position="40"/>
        <end position="60"/>
    </location>
</feature>
<name>A0A4Y3QHW7_MICTE</name>
<evidence type="ECO:0000259" key="4">
    <source>
        <dbReference type="PROSITE" id="PS51109"/>
    </source>
</evidence>
<dbReference type="PROSITE" id="PS51109">
    <property type="entry name" value="G5"/>
    <property type="match status" value="1"/>
</dbReference>
<reference evidence="5 6" key="1">
    <citation type="submission" date="2019-06" db="EMBL/GenBank/DDBJ databases">
        <title>Whole genome shotgun sequence of Microbacterium testaceum NBRC 12675.</title>
        <authorList>
            <person name="Hosoyama A."/>
            <person name="Uohara A."/>
            <person name="Ohji S."/>
            <person name="Ichikawa N."/>
        </authorList>
    </citation>
    <scope>NUCLEOTIDE SEQUENCE [LARGE SCALE GENOMIC DNA]</scope>
    <source>
        <strain evidence="5 6">NBRC 12675</strain>
    </source>
</reference>
<feature type="region of interest" description="Disordered" evidence="2">
    <location>
        <begin position="40"/>
        <end position="69"/>
    </location>
</feature>
<feature type="region of interest" description="Disordered" evidence="2">
    <location>
        <begin position="142"/>
        <end position="162"/>
    </location>
</feature>
<sequence length="220" mass="22210">MTVVNDRAVARPRLTRWGRSVSMLTAVTAALLLVSGCSSSTSAADPAATDNARRVSAPSPSATPSPTPVVVVSEQSVTSAVPFERATVDDATIPSGQSRISTPGVDGEKVSVFRVTTIDGVESERVLISESVGRAPVSEVTSRGTFVAPPPPAPVEKASGGGGGCDPNYADACVPIDSDVDCAGGKGNGPSYFDGVARVVGSDIYKLDGDGDGLACNGSR</sequence>
<dbReference type="GeneID" id="57143540"/>
<dbReference type="InterPro" id="IPR011098">
    <property type="entry name" value="G5_dom"/>
</dbReference>
<dbReference type="RefSeq" id="WP_246077961.1">
    <property type="nucleotide sequence ID" value="NZ_BJML01000001.1"/>
</dbReference>
<comment type="caution">
    <text evidence="5">The sequence shown here is derived from an EMBL/GenBank/DDBJ whole genome shotgun (WGS) entry which is preliminary data.</text>
</comment>
<evidence type="ECO:0000256" key="1">
    <source>
        <dbReference type="ARBA" id="ARBA00022729"/>
    </source>
</evidence>
<dbReference type="AlphaFoldDB" id="A0A4Y3QHW7"/>